<keyword evidence="15" id="KW-0472">Membrane</keyword>
<dbReference type="PANTHER" id="PTHR11451">
    <property type="entry name" value="THREONINE-TRNA LIGASE"/>
    <property type="match status" value="1"/>
</dbReference>
<keyword evidence="6" id="KW-0479">Metal-binding</keyword>
<feature type="transmembrane region" description="Helical" evidence="15">
    <location>
        <begin position="22"/>
        <end position="52"/>
    </location>
</feature>
<dbReference type="CDD" id="cd01667">
    <property type="entry name" value="TGS_ThrRS"/>
    <property type="match status" value="1"/>
</dbReference>
<gene>
    <name evidence="18" type="ORF">MOQ_004031</name>
</gene>
<dbReference type="CDD" id="cd00771">
    <property type="entry name" value="ThrRS_core"/>
    <property type="match status" value="1"/>
</dbReference>
<dbReference type="InterPro" id="IPR045864">
    <property type="entry name" value="aa-tRNA-synth_II/BPL/LPL"/>
</dbReference>
<dbReference type="InterPro" id="IPR004154">
    <property type="entry name" value="Anticodon-bd"/>
</dbReference>
<evidence type="ECO:0000256" key="6">
    <source>
        <dbReference type="ARBA" id="ARBA00022723"/>
    </source>
</evidence>
<dbReference type="InterPro" id="IPR012676">
    <property type="entry name" value="TGS-like"/>
</dbReference>
<dbReference type="InterPro" id="IPR012947">
    <property type="entry name" value="tRNA_SAD"/>
</dbReference>
<evidence type="ECO:0000256" key="7">
    <source>
        <dbReference type="ARBA" id="ARBA00022741"/>
    </source>
</evidence>
<comment type="similarity">
    <text evidence="2">Belongs to the class-II aminoacyl-tRNA synthetase family.</text>
</comment>
<dbReference type="OrthoDB" id="5423599at2759"/>
<evidence type="ECO:0000256" key="13">
    <source>
        <dbReference type="ARBA" id="ARBA00049515"/>
    </source>
</evidence>
<dbReference type="SMART" id="SM00863">
    <property type="entry name" value="tRNA_SAD"/>
    <property type="match status" value="1"/>
</dbReference>
<dbReference type="SUPFAM" id="SSF52954">
    <property type="entry name" value="Class II aaRS ABD-related"/>
    <property type="match status" value="1"/>
</dbReference>
<feature type="compositionally biased region" description="Basic and acidic residues" evidence="14">
    <location>
        <begin position="648"/>
        <end position="672"/>
    </location>
</feature>
<dbReference type="SUPFAM" id="SSF55186">
    <property type="entry name" value="ThrRS/AlaRS common domain"/>
    <property type="match status" value="1"/>
</dbReference>
<organism evidence="18 19">
    <name type="scientific">Trypanosoma cruzi marinkellei</name>
    <dbReference type="NCBI Taxonomy" id="85056"/>
    <lineage>
        <taxon>Eukaryota</taxon>
        <taxon>Discoba</taxon>
        <taxon>Euglenozoa</taxon>
        <taxon>Kinetoplastea</taxon>
        <taxon>Metakinetoplastina</taxon>
        <taxon>Trypanosomatida</taxon>
        <taxon>Trypanosomatidae</taxon>
        <taxon>Trypanosoma</taxon>
        <taxon>Schizotrypanum</taxon>
    </lineage>
</organism>
<dbReference type="InterPro" id="IPR036621">
    <property type="entry name" value="Anticodon-bd_dom_sf"/>
</dbReference>
<evidence type="ECO:0000259" key="16">
    <source>
        <dbReference type="PROSITE" id="PS50862"/>
    </source>
</evidence>
<dbReference type="GO" id="GO:0005739">
    <property type="term" value="C:mitochondrion"/>
    <property type="evidence" value="ECO:0007669"/>
    <property type="project" value="TreeGrafter"/>
</dbReference>
<dbReference type="Gene3D" id="3.40.50.800">
    <property type="entry name" value="Anticodon-binding domain"/>
    <property type="match status" value="1"/>
</dbReference>
<feature type="region of interest" description="Disordered" evidence="14">
    <location>
        <begin position="645"/>
        <end position="672"/>
    </location>
</feature>
<dbReference type="Gene3D" id="3.30.980.10">
    <property type="entry name" value="Threonyl-trna Synthetase, Chain A, domain 2"/>
    <property type="match status" value="1"/>
</dbReference>
<keyword evidence="8" id="KW-0862">Zinc</keyword>
<dbReference type="GO" id="GO:0046872">
    <property type="term" value="F:metal ion binding"/>
    <property type="evidence" value="ECO:0007669"/>
    <property type="project" value="UniProtKB-KW"/>
</dbReference>
<evidence type="ECO:0000313" key="19">
    <source>
        <dbReference type="Proteomes" id="UP000007350"/>
    </source>
</evidence>
<dbReference type="InterPro" id="IPR006195">
    <property type="entry name" value="aa-tRNA-synth_II"/>
</dbReference>
<evidence type="ECO:0000256" key="3">
    <source>
        <dbReference type="ARBA" id="ARBA00013163"/>
    </source>
</evidence>
<evidence type="ECO:0000256" key="4">
    <source>
        <dbReference type="ARBA" id="ARBA00022490"/>
    </source>
</evidence>
<evidence type="ECO:0000256" key="14">
    <source>
        <dbReference type="SAM" id="MobiDB-lite"/>
    </source>
</evidence>
<feature type="region of interest" description="Disordered" evidence="14">
    <location>
        <begin position="735"/>
        <end position="764"/>
    </location>
</feature>
<evidence type="ECO:0000256" key="15">
    <source>
        <dbReference type="SAM" id="Phobius"/>
    </source>
</evidence>
<feature type="domain" description="TGS" evidence="17">
    <location>
        <begin position="162"/>
        <end position="226"/>
    </location>
</feature>
<dbReference type="SUPFAM" id="SSF81271">
    <property type="entry name" value="TGS-like"/>
    <property type="match status" value="1"/>
</dbReference>
<comment type="caution">
    <text evidence="18">The sequence shown here is derived from an EMBL/GenBank/DDBJ whole genome shotgun (WGS) entry which is preliminary data.</text>
</comment>
<dbReference type="InterPro" id="IPR018163">
    <property type="entry name" value="Thr/Ala-tRNA-synth_IIc_edit"/>
</dbReference>
<dbReference type="GO" id="GO:0004829">
    <property type="term" value="F:threonine-tRNA ligase activity"/>
    <property type="evidence" value="ECO:0007669"/>
    <property type="project" value="UniProtKB-EC"/>
</dbReference>
<dbReference type="HAMAP" id="MF_00184">
    <property type="entry name" value="Thr_tRNA_synth"/>
    <property type="match status" value="1"/>
</dbReference>
<keyword evidence="15" id="KW-1133">Transmembrane helix</keyword>
<dbReference type="InterPro" id="IPR002314">
    <property type="entry name" value="aa-tRNA-synt_IIb"/>
</dbReference>
<evidence type="ECO:0000256" key="11">
    <source>
        <dbReference type="ARBA" id="ARBA00023146"/>
    </source>
</evidence>
<keyword evidence="7" id="KW-0547">Nucleotide-binding</keyword>
<dbReference type="CDD" id="cd00860">
    <property type="entry name" value="ThrRS_anticodon"/>
    <property type="match status" value="1"/>
</dbReference>
<keyword evidence="4" id="KW-0963">Cytoplasm</keyword>
<accession>K2NB95</accession>
<evidence type="ECO:0000256" key="2">
    <source>
        <dbReference type="ARBA" id="ARBA00008226"/>
    </source>
</evidence>
<evidence type="ECO:0000256" key="9">
    <source>
        <dbReference type="ARBA" id="ARBA00022840"/>
    </source>
</evidence>
<evidence type="ECO:0000259" key="17">
    <source>
        <dbReference type="PROSITE" id="PS51880"/>
    </source>
</evidence>
<dbReference type="EC" id="6.1.1.3" evidence="3"/>
<name>K2NB95_TRYCR</name>
<dbReference type="PANTHER" id="PTHR11451:SF46">
    <property type="entry name" value="THREONINE--TRNA LIGASE"/>
    <property type="match status" value="1"/>
</dbReference>
<proteinExistence type="inferred from homology"/>
<keyword evidence="5" id="KW-0436">Ligase</keyword>
<dbReference type="FunFam" id="3.10.20.30:FF:000006">
    <property type="entry name" value="Threonine--tRNA ligase, cytoplasmic"/>
    <property type="match status" value="1"/>
</dbReference>
<keyword evidence="15" id="KW-0812">Transmembrane</keyword>
<dbReference type="AlphaFoldDB" id="K2NB95"/>
<evidence type="ECO:0000256" key="10">
    <source>
        <dbReference type="ARBA" id="ARBA00022917"/>
    </source>
</evidence>
<dbReference type="Pfam" id="PF07973">
    <property type="entry name" value="tRNA_SAD"/>
    <property type="match status" value="1"/>
</dbReference>
<dbReference type="EMBL" id="AHKC01010385">
    <property type="protein sequence ID" value="EKF32126.1"/>
    <property type="molecule type" value="Genomic_DNA"/>
</dbReference>
<dbReference type="InterPro" id="IPR012675">
    <property type="entry name" value="Beta-grasp_dom_sf"/>
</dbReference>
<dbReference type="InterPro" id="IPR047246">
    <property type="entry name" value="ThrRS_anticodon"/>
</dbReference>
<dbReference type="Gene3D" id="3.10.20.30">
    <property type="match status" value="1"/>
</dbReference>
<dbReference type="FunFam" id="3.40.50.800:FF:000003">
    <property type="entry name" value="Threonine--tRNA ligase 2, cytoplasmic"/>
    <property type="match status" value="1"/>
</dbReference>
<dbReference type="PRINTS" id="PR01047">
    <property type="entry name" value="TRNASYNTHTHR"/>
</dbReference>
<dbReference type="PROSITE" id="PS51880">
    <property type="entry name" value="TGS"/>
    <property type="match status" value="1"/>
</dbReference>
<dbReference type="InterPro" id="IPR002320">
    <property type="entry name" value="Thr-tRNA-ligase_IIa"/>
</dbReference>
<dbReference type="GO" id="GO:0005524">
    <property type="term" value="F:ATP binding"/>
    <property type="evidence" value="ECO:0007669"/>
    <property type="project" value="UniProtKB-KW"/>
</dbReference>
<dbReference type="FunFam" id="3.30.980.10:FF:000005">
    <property type="entry name" value="Threonyl-tRNA synthetase, mitochondrial"/>
    <property type="match status" value="1"/>
</dbReference>
<sequence>MGVKGERQRRGEGRFEPIKINVFIYLFSLLVDCCRCCLGVRLCFSCFFFFFFENFTRKRRRRRRRSREQRFRIHQRGFLLLRPRISSYAYFTLAASYSTPLFMSKAAKTSTGEKNKTKGAVSSASDATAVDLKSLQEPEFWKARDALFDELLAAQVAKYNSMQAPITITLPDGKQLPATSWLTTPIDIAKRLSNSQAERVIVARVNDELWDLTRVFEGDATLELLDWDDPEARHVFWHSSSHVLGYALERVFHTRLSVGPALEEGGFFYEGDTGRPLSEADYKSIEIAMQELVKMKMPYQRLTVSKADALRLFGYTEFKSKILANKVPENGFCTVYRCGHLIDPCRGPHLPDTGRVKAFAVTKNSSSYFEGKAENAVLQRVYGISFPKQTMLTDWKALQAEAARRDHRNIGKQQQLFGFHEVSPGSAFWLPHGARIYNALVEFQRKQYRRRGFEEVVSPNMFSSKLWMVSGHWDKYADNMFRIVVEKEDHGMKPMNCPGHCIMYAMQQHSYKELPIRYADFGVLHRNELSGALTGLTRVRRFQQDDAHIFCRMDQVQEEIRGALVFLDDVYRTLGFKFFLKHATRPENKLGTEEMWDQAEAYLRAALNSFCGIPEHLPDPFKEGATFTFDGRRDSVKKLRALLKKQAANRENKETEKKEGEKDDEWKGPTHADAWEENTGDGAFYGPKIDIVVEDALRRRHQCATVQLDFNLPQRFGLKYTLPTSTVEGGAGVEAKEHHTDPNAPNVGTATTTEGKPEAEDEGLSSYEKAARELCIDRRLDANQARPVMIHRAIFGSLERCIAILCEHYGGEWPLWLSPRQVIVVPVSAENNAYATKVRDAFYADGFHADVDSGNATLDKKIRNAEVARYNFIFVVGQVEEETQTVNVRTRDNRRHGTKSLAEVQRWLRELVDTYDLNY</sequence>
<dbReference type="SUPFAM" id="SSF55681">
    <property type="entry name" value="Class II aaRS and biotin synthetases"/>
    <property type="match status" value="1"/>
</dbReference>
<dbReference type="PROSITE" id="PS50862">
    <property type="entry name" value="AA_TRNA_LIGASE_II"/>
    <property type="match status" value="1"/>
</dbReference>
<keyword evidence="11 18" id="KW-0030">Aminoacyl-tRNA synthetase</keyword>
<dbReference type="InterPro" id="IPR004095">
    <property type="entry name" value="TGS"/>
</dbReference>
<dbReference type="Pfam" id="PF00587">
    <property type="entry name" value="tRNA-synt_2b"/>
    <property type="match status" value="1"/>
</dbReference>
<evidence type="ECO:0000256" key="8">
    <source>
        <dbReference type="ARBA" id="ARBA00022833"/>
    </source>
</evidence>
<dbReference type="GO" id="GO:0006435">
    <property type="term" value="P:threonyl-tRNA aminoacylation"/>
    <property type="evidence" value="ECO:0007669"/>
    <property type="project" value="InterPro"/>
</dbReference>
<dbReference type="Pfam" id="PF02824">
    <property type="entry name" value="TGS"/>
    <property type="match status" value="1"/>
</dbReference>
<dbReference type="Pfam" id="PF03129">
    <property type="entry name" value="HGTP_anticodon"/>
    <property type="match status" value="1"/>
</dbReference>
<keyword evidence="9" id="KW-0067">ATP-binding</keyword>
<dbReference type="InterPro" id="IPR033728">
    <property type="entry name" value="ThrRS_core"/>
</dbReference>
<comment type="catalytic activity">
    <reaction evidence="13">
        <text>tRNA(Thr) + L-threonine + ATP = L-threonyl-tRNA(Thr) + AMP + diphosphate + H(+)</text>
        <dbReference type="Rhea" id="RHEA:24624"/>
        <dbReference type="Rhea" id="RHEA-COMP:9670"/>
        <dbReference type="Rhea" id="RHEA-COMP:9704"/>
        <dbReference type="ChEBI" id="CHEBI:15378"/>
        <dbReference type="ChEBI" id="CHEBI:30616"/>
        <dbReference type="ChEBI" id="CHEBI:33019"/>
        <dbReference type="ChEBI" id="CHEBI:57926"/>
        <dbReference type="ChEBI" id="CHEBI:78442"/>
        <dbReference type="ChEBI" id="CHEBI:78534"/>
        <dbReference type="ChEBI" id="CHEBI:456215"/>
        <dbReference type="EC" id="6.1.1.3"/>
    </reaction>
</comment>
<feature type="domain" description="Aminoacyl-transfer RNA synthetases class-II family profile" evidence="16">
    <location>
        <begin position="394"/>
        <end position="734"/>
    </location>
</feature>
<protein>
    <recommendedName>
        <fullName evidence="3">threonine--tRNA ligase</fullName>
        <ecNumber evidence="3">6.1.1.3</ecNumber>
    </recommendedName>
    <alternativeName>
        <fullName evidence="12">Threonyl-tRNA synthetase</fullName>
    </alternativeName>
</protein>
<dbReference type="FunFam" id="3.30.930.10:FF:000002">
    <property type="entry name" value="Threonine--tRNA ligase"/>
    <property type="match status" value="1"/>
</dbReference>
<evidence type="ECO:0000256" key="5">
    <source>
        <dbReference type="ARBA" id="ARBA00022598"/>
    </source>
</evidence>
<reference evidence="18 19" key="1">
    <citation type="journal article" date="2012" name="BMC Genomics">
        <title>Comparative genomic analysis of human infective Trypanosoma cruzi lineages with the bat-restricted subspecies T. cruzi marinkellei.</title>
        <authorList>
            <person name="Franzen O."/>
            <person name="Talavera-Lopez C."/>
            <person name="Ochaya S."/>
            <person name="Butler C.E."/>
            <person name="Messenger L.A."/>
            <person name="Lewis M.D."/>
            <person name="Llewellyn M.S."/>
            <person name="Marinkelle C.J."/>
            <person name="Tyler K.M."/>
            <person name="Miles M.A."/>
            <person name="Andersson B."/>
        </authorList>
    </citation>
    <scope>NUCLEOTIDE SEQUENCE [LARGE SCALE GENOMIC DNA]</scope>
    <source>
        <strain evidence="18 19">B7</strain>
    </source>
</reference>
<dbReference type="Proteomes" id="UP000007350">
    <property type="component" value="Unassembled WGS sequence"/>
</dbReference>
<evidence type="ECO:0000256" key="12">
    <source>
        <dbReference type="ARBA" id="ARBA00031900"/>
    </source>
</evidence>
<evidence type="ECO:0000313" key="18">
    <source>
        <dbReference type="EMBL" id="EKF32126.1"/>
    </source>
</evidence>
<comment type="subcellular location">
    <subcellularLocation>
        <location evidence="1">Cytoplasm</location>
    </subcellularLocation>
</comment>
<keyword evidence="19" id="KW-1185">Reference proteome</keyword>
<keyword evidence="10" id="KW-0648">Protein biosynthesis</keyword>
<dbReference type="Gene3D" id="3.30.930.10">
    <property type="entry name" value="Bira Bifunctional Protein, Domain 2"/>
    <property type="match status" value="1"/>
</dbReference>
<evidence type="ECO:0000256" key="1">
    <source>
        <dbReference type="ARBA" id="ARBA00004496"/>
    </source>
</evidence>